<evidence type="ECO:0000313" key="3">
    <source>
        <dbReference type="EMBL" id="CRG85928.1"/>
    </source>
</evidence>
<dbReference type="GO" id="GO:0004672">
    <property type="term" value="F:protein kinase activity"/>
    <property type="evidence" value="ECO:0007669"/>
    <property type="project" value="InterPro"/>
</dbReference>
<dbReference type="Gene3D" id="1.10.510.10">
    <property type="entry name" value="Transferase(Phosphotransferase) domain 1"/>
    <property type="match status" value="1"/>
</dbReference>
<dbReference type="InterPro" id="IPR011009">
    <property type="entry name" value="Kinase-like_dom_sf"/>
</dbReference>
<feature type="domain" description="Protein kinase" evidence="2">
    <location>
        <begin position="1"/>
        <end position="299"/>
    </location>
</feature>
<sequence length="299" mass="33274">MPSFKPLWLLQIAVAKFRCVWPSTPSCRSGPSASFTKLALVSLSSTPRDQDDDAFSREMDMFDIFEKHSPCPDIVQSFLRVPDGDFLAYLSGGTLEQRLQRDEVPLTFIERWAMELSNAGAWLELLGYAHCDIRPPNTLLDGDDHLKLTDFDSMTKIGERYDGAAPPWARILGPESGEENGTFGYCGAMTEQSAIGSILYYATRGHEPYEEEDLREDPGPKVVALLRKMEFPVLGEGHLDQIIGNCWRGNSSSLKELAREASVLPGAFELPCATSLDKQYCAETRAKCQRLVRDGLLAN</sequence>
<dbReference type="EMBL" id="CVMT01000002">
    <property type="protein sequence ID" value="CRG85928.1"/>
    <property type="molecule type" value="Genomic_DNA"/>
</dbReference>
<dbReference type="SUPFAM" id="SSF56112">
    <property type="entry name" value="Protein kinase-like (PK-like)"/>
    <property type="match status" value="1"/>
</dbReference>
<dbReference type="OrthoDB" id="1668230at2759"/>
<keyword evidence="1" id="KW-0732">Signal</keyword>
<protein>
    <recommendedName>
        <fullName evidence="2">Protein kinase domain-containing protein</fullName>
    </recommendedName>
</protein>
<organism evidence="3 4">
    <name type="scientific">Talaromyces islandicus</name>
    <name type="common">Penicillium islandicum</name>
    <dbReference type="NCBI Taxonomy" id="28573"/>
    <lineage>
        <taxon>Eukaryota</taxon>
        <taxon>Fungi</taxon>
        <taxon>Dikarya</taxon>
        <taxon>Ascomycota</taxon>
        <taxon>Pezizomycotina</taxon>
        <taxon>Eurotiomycetes</taxon>
        <taxon>Eurotiomycetidae</taxon>
        <taxon>Eurotiales</taxon>
        <taxon>Trichocomaceae</taxon>
        <taxon>Talaromyces</taxon>
        <taxon>Talaromyces sect. Islandici</taxon>
    </lineage>
</organism>
<dbReference type="InterPro" id="IPR000719">
    <property type="entry name" value="Prot_kinase_dom"/>
</dbReference>
<dbReference type="Pfam" id="PF07714">
    <property type="entry name" value="PK_Tyr_Ser-Thr"/>
    <property type="match status" value="1"/>
</dbReference>
<evidence type="ECO:0000256" key="1">
    <source>
        <dbReference type="SAM" id="SignalP"/>
    </source>
</evidence>
<dbReference type="PROSITE" id="PS50011">
    <property type="entry name" value="PROTEIN_KINASE_DOM"/>
    <property type="match status" value="1"/>
</dbReference>
<dbReference type="GO" id="GO:0005524">
    <property type="term" value="F:ATP binding"/>
    <property type="evidence" value="ECO:0007669"/>
    <property type="project" value="InterPro"/>
</dbReference>
<gene>
    <name evidence="3" type="ORF">PISL3812_02931</name>
</gene>
<dbReference type="SMART" id="SM00220">
    <property type="entry name" value="S_TKc"/>
    <property type="match status" value="1"/>
</dbReference>
<name>A0A0U1LRA2_TALIS</name>
<dbReference type="STRING" id="28573.A0A0U1LRA2"/>
<feature type="signal peptide" evidence="1">
    <location>
        <begin position="1"/>
        <end position="22"/>
    </location>
</feature>
<evidence type="ECO:0000313" key="4">
    <source>
        <dbReference type="Proteomes" id="UP000054383"/>
    </source>
</evidence>
<dbReference type="InterPro" id="IPR001245">
    <property type="entry name" value="Ser-Thr/Tyr_kinase_cat_dom"/>
</dbReference>
<feature type="chain" id="PRO_5006711176" description="Protein kinase domain-containing protein" evidence="1">
    <location>
        <begin position="23"/>
        <end position="299"/>
    </location>
</feature>
<reference evidence="3 4" key="1">
    <citation type="submission" date="2015-04" db="EMBL/GenBank/DDBJ databases">
        <authorList>
            <person name="Syromyatnikov M.Y."/>
            <person name="Popov V.N."/>
        </authorList>
    </citation>
    <scope>NUCLEOTIDE SEQUENCE [LARGE SCALE GENOMIC DNA]</scope>
    <source>
        <strain evidence="3">WF-38-12</strain>
    </source>
</reference>
<proteinExistence type="predicted"/>
<keyword evidence="4" id="KW-1185">Reference proteome</keyword>
<dbReference type="AlphaFoldDB" id="A0A0U1LRA2"/>
<evidence type="ECO:0000259" key="2">
    <source>
        <dbReference type="PROSITE" id="PS50011"/>
    </source>
</evidence>
<dbReference type="OMA" id="RCWRSEF"/>
<dbReference type="Proteomes" id="UP000054383">
    <property type="component" value="Unassembled WGS sequence"/>
</dbReference>
<accession>A0A0U1LRA2</accession>